<evidence type="ECO:0000256" key="2">
    <source>
        <dbReference type="ARBA" id="ARBA00001974"/>
    </source>
</evidence>
<comment type="similarity">
    <text evidence="5 12">Belongs to the protoporphyrinogen/coproporphyrinogen oxidase family. Coproporphyrinogen III oxidase subfamily.</text>
</comment>
<dbReference type="AlphaFoldDB" id="A0A2S0KFX7"/>
<evidence type="ECO:0000256" key="6">
    <source>
        <dbReference type="ARBA" id="ARBA00012402"/>
    </source>
</evidence>
<organism evidence="14 15">
    <name type="scientific">Gordonia iterans</name>
    <dbReference type="NCBI Taxonomy" id="1004901"/>
    <lineage>
        <taxon>Bacteria</taxon>
        <taxon>Bacillati</taxon>
        <taxon>Actinomycetota</taxon>
        <taxon>Actinomycetes</taxon>
        <taxon>Mycobacteriales</taxon>
        <taxon>Gordoniaceae</taxon>
        <taxon>Gordonia</taxon>
    </lineage>
</organism>
<evidence type="ECO:0000256" key="8">
    <source>
        <dbReference type="ARBA" id="ARBA00022630"/>
    </source>
</evidence>
<dbReference type="InterPro" id="IPR036188">
    <property type="entry name" value="FAD/NAD-bd_sf"/>
</dbReference>
<evidence type="ECO:0000256" key="3">
    <source>
        <dbReference type="ARBA" id="ARBA00002185"/>
    </source>
</evidence>
<dbReference type="OrthoDB" id="4496419at2"/>
<dbReference type="EMBL" id="CP027433">
    <property type="protein sequence ID" value="AVM00531.1"/>
    <property type="molecule type" value="Genomic_DNA"/>
</dbReference>
<evidence type="ECO:0000313" key="14">
    <source>
        <dbReference type="EMBL" id="AVM00531.1"/>
    </source>
</evidence>
<dbReference type="EC" id="1.3.3.15" evidence="6 12"/>
<dbReference type="SUPFAM" id="SSF54373">
    <property type="entry name" value="FAD-linked reductases, C-terminal domain"/>
    <property type="match status" value="1"/>
</dbReference>
<evidence type="ECO:0000256" key="4">
    <source>
        <dbReference type="ARBA" id="ARBA00004744"/>
    </source>
</evidence>
<dbReference type="GO" id="GO:0005737">
    <property type="term" value="C:cytoplasm"/>
    <property type="evidence" value="ECO:0007669"/>
    <property type="project" value="UniProtKB-SubCell"/>
</dbReference>
<dbReference type="Pfam" id="PF01593">
    <property type="entry name" value="Amino_oxidase"/>
    <property type="match status" value="1"/>
</dbReference>
<keyword evidence="10 12" id="KW-0560">Oxidoreductase</keyword>
<evidence type="ECO:0000313" key="15">
    <source>
        <dbReference type="Proteomes" id="UP000239814"/>
    </source>
</evidence>
<dbReference type="InterPro" id="IPR004572">
    <property type="entry name" value="Protoporphyrinogen_oxidase"/>
</dbReference>
<evidence type="ECO:0000256" key="7">
    <source>
        <dbReference type="ARBA" id="ARBA00019046"/>
    </source>
</evidence>
<dbReference type="PRINTS" id="PR00419">
    <property type="entry name" value="ADXRDTASE"/>
</dbReference>
<comment type="function">
    <text evidence="3 12">Involved in coproporphyrin-dependent heme b biosynthesis. Catalyzes the oxidation of coproporphyrinogen III to coproporphyrin III.</text>
</comment>
<keyword evidence="12" id="KW-0963">Cytoplasm</keyword>
<evidence type="ECO:0000256" key="10">
    <source>
        <dbReference type="ARBA" id="ARBA00023002"/>
    </source>
</evidence>
<dbReference type="InterPro" id="IPR002937">
    <property type="entry name" value="Amino_oxidase"/>
</dbReference>
<evidence type="ECO:0000256" key="5">
    <source>
        <dbReference type="ARBA" id="ARBA00008310"/>
    </source>
</evidence>
<keyword evidence="9 12" id="KW-0274">FAD</keyword>
<dbReference type="UniPathway" id="UPA00252"/>
<comment type="catalytic activity">
    <reaction evidence="1">
        <text>coproporphyrinogen III + 3 O2 = coproporphyrin III + 3 H2O2</text>
        <dbReference type="Rhea" id="RHEA:43436"/>
        <dbReference type="ChEBI" id="CHEBI:15379"/>
        <dbReference type="ChEBI" id="CHEBI:16240"/>
        <dbReference type="ChEBI" id="CHEBI:57309"/>
        <dbReference type="ChEBI" id="CHEBI:131725"/>
        <dbReference type="EC" id="1.3.3.15"/>
    </reaction>
    <physiologicalReaction direction="left-to-right" evidence="1">
        <dbReference type="Rhea" id="RHEA:43437"/>
    </physiologicalReaction>
</comment>
<sequence>MRTRVAVVGGGVSGLTAAYALRRELGDDAVIDVYEQDERPGGLLRTRPVGATPMDLGAEAFIVRRPEALGLVTELGLAGQVVSPGPRRPAIWSGGALHRLPAPAVMGIPGDSAVLGGLIDDETRARIDDEPHRPLDWTPGKPVSVGALVRERFGSLTVSRSVDPMLGGVYSAVADDLGVADAVPALAQALDDGAGSLTAAVQSLSSASAAVNGPVFGALRGGYQALVDALLDAGAPRVVAGSPVRAVDGGPGGFALDYEGRSAEYDGVVIAVPPWRAEGLLAAVAPEAAGLLAQVMPAGSAVVGCVLAPGSVLPEHSGILVATDAGMRSKAVTFSSQKWPHLTESGPPVLRVSFGRLGEPVPADDRTLLDWAARDLGLYFEAAGVASAVIKDAVVQRWPEGLPQYAPGHLAAMRAAQRGLPAGVALAGAAFGGVGVPACIASARRAAVRVVEHLTR</sequence>
<dbReference type="Gene3D" id="3.90.660.20">
    <property type="entry name" value="Protoporphyrinogen oxidase, mitochondrial, domain 2"/>
    <property type="match status" value="1"/>
</dbReference>
<dbReference type="Gene3D" id="1.10.3110.10">
    <property type="entry name" value="protoporphyrinogen ix oxidase, domain 3"/>
    <property type="match status" value="1"/>
</dbReference>
<accession>A0A2S0KFX7</accession>
<evidence type="ECO:0000256" key="12">
    <source>
        <dbReference type="RuleBase" id="RU364052"/>
    </source>
</evidence>
<dbReference type="GO" id="GO:0004729">
    <property type="term" value="F:oxygen-dependent protoporphyrinogen oxidase activity"/>
    <property type="evidence" value="ECO:0007669"/>
    <property type="project" value="UniProtKB-UniRule"/>
</dbReference>
<feature type="domain" description="Amine oxidase" evidence="13">
    <location>
        <begin position="12"/>
        <end position="450"/>
    </location>
</feature>
<dbReference type="KEGG" id="git:C6V83_09835"/>
<comment type="subcellular location">
    <subcellularLocation>
        <location evidence="12">Cytoplasm</location>
    </subcellularLocation>
</comment>
<dbReference type="SUPFAM" id="SSF51905">
    <property type="entry name" value="FAD/NAD(P)-binding domain"/>
    <property type="match status" value="1"/>
</dbReference>
<dbReference type="PANTHER" id="PTHR42923">
    <property type="entry name" value="PROTOPORPHYRINOGEN OXIDASE"/>
    <property type="match status" value="1"/>
</dbReference>
<comment type="cofactor">
    <cofactor evidence="2 12">
        <name>FAD</name>
        <dbReference type="ChEBI" id="CHEBI:57692"/>
    </cofactor>
</comment>
<gene>
    <name evidence="14" type="primary">hemG</name>
    <name evidence="14" type="ORF">C6V83_09835</name>
</gene>
<keyword evidence="15" id="KW-1185">Reference proteome</keyword>
<reference evidence="14 15" key="1">
    <citation type="submission" date="2018-03" db="EMBL/GenBank/DDBJ databases">
        <title>Characteristics and genome of n-alkane degrading marine bacteria Gordonia iterans isolated from crude oil contaminated in Tae-an, South Korea.</title>
        <authorList>
            <person name="Lee S.-S."/>
            <person name="Kim H."/>
        </authorList>
    </citation>
    <scope>NUCLEOTIDE SEQUENCE [LARGE SCALE GENOMIC DNA]</scope>
    <source>
        <strain evidence="14 15">Co17</strain>
    </source>
</reference>
<dbReference type="Gene3D" id="3.50.50.60">
    <property type="entry name" value="FAD/NAD(P)-binding domain"/>
    <property type="match status" value="1"/>
</dbReference>
<dbReference type="PANTHER" id="PTHR42923:SF3">
    <property type="entry name" value="PROTOPORPHYRINOGEN OXIDASE"/>
    <property type="match status" value="1"/>
</dbReference>
<evidence type="ECO:0000259" key="13">
    <source>
        <dbReference type="Pfam" id="PF01593"/>
    </source>
</evidence>
<dbReference type="InterPro" id="IPR050464">
    <property type="entry name" value="Zeta_carotene_desat/Oxidored"/>
</dbReference>
<evidence type="ECO:0000256" key="9">
    <source>
        <dbReference type="ARBA" id="ARBA00022827"/>
    </source>
</evidence>
<keyword evidence="11 12" id="KW-0350">Heme biosynthesis</keyword>
<dbReference type="RefSeq" id="WP_105942259.1">
    <property type="nucleotide sequence ID" value="NZ_CP027433.1"/>
</dbReference>
<proteinExistence type="inferred from homology"/>
<dbReference type="NCBIfam" id="TIGR00562">
    <property type="entry name" value="proto_IX_ox"/>
    <property type="match status" value="1"/>
</dbReference>
<name>A0A2S0KFX7_9ACTN</name>
<protein>
    <recommendedName>
        <fullName evidence="7 12">Coproporphyrinogen III oxidase</fullName>
        <ecNumber evidence="6 12">1.3.3.15</ecNumber>
    </recommendedName>
</protein>
<keyword evidence="8 12" id="KW-0285">Flavoprotein</keyword>
<dbReference type="Proteomes" id="UP000239814">
    <property type="component" value="Chromosome"/>
</dbReference>
<dbReference type="GO" id="GO:0006783">
    <property type="term" value="P:heme biosynthetic process"/>
    <property type="evidence" value="ECO:0007669"/>
    <property type="project" value="UniProtKB-UniRule"/>
</dbReference>
<evidence type="ECO:0000256" key="11">
    <source>
        <dbReference type="ARBA" id="ARBA00023133"/>
    </source>
</evidence>
<comment type="pathway">
    <text evidence="4 12">Porphyrin-containing compound metabolism; protoheme biosynthesis.</text>
</comment>
<evidence type="ECO:0000256" key="1">
    <source>
        <dbReference type="ARBA" id="ARBA00001755"/>
    </source>
</evidence>